<protein>
    <submittedName>
        <fullName evidence="2">Glycosyltransferase family 2 protein</fullName>
    </submittedName>
</protein>
<dbReference type="EMBL" id="JBHSDI010000004">
    <property type="protein sequence ID" value="MFC4258086.1"/>
    <property type="molecule type" value="Genomic_DNA"/>
</dbReference>
<dbReference type="InterPro" id="IPR050834">
    <property type="entry name" value="Glycosyltransf_2"/>
</dbReference>
<comment type="caution">
    <text evidence="2">The sequence shown here is derived from an EMBL/GenBank/DDBJ whole genome shotgun (WGS) entry which is preliminary data.</text>
</comment>
<dbReference type="SUPFAM" id="SSF53448">
    <property type="entry name" value="Nucleotide-diphospho-sugar transferases"/>
    <property type="match status" value="1"/>
</dbReference>
<dbReference type="InterPro" id="IPR001173">
    <property type="entry name" value="Glyco_trans_2-like"/>
</dbReference>
<dbReference type="Gene3D" id="3.90.550.10">
    <property type="entry name" value="Spore Coat Polysaccharide Biosynthesis Protein SpsA, Chain A"/>
    <property type="match status" value="1"/>
</dbReference>
<name>A0ABV8QF24_9GAMM</name>
<dbReference type="InterPro" id="IPR029044">
    <property type="entry name" value="Nucleotide-diphossugar_trans"/>
</dbReference>
<accession>A0ABV8QF24</accession>
<dbReference type="CDD" id="cd00761">
    <property type="entry name" value="Glyco_tranf_GTA_type"/>
    <property type="match status" value="1"/>
</dbReference>
<dbReference type="PANTHER" id="PTHR43685:SF2">
    <property type="entry name" value="GLYCOSYLTRANSFERASE 2-LIKE DOMAIN-CONTAINING PROTEIN"/>
    <property type="match status" value="1"/>
</dbReference>
<evidence type="ECO:0000313" key="3">
    <source>
        <dbReference type="Proteomes" id="UP001595798"/>
    </source>
</evidence>
<dbReference type="Pfam" id="PF00535">
    <property type="entry name" value="Glycos_transf_2"/>
    <property type="match status" value="1"/>
</dbReference>
<feature type="domain" description="Glycosyltransferase 2-like" evidence="1">
    <location>
        <begin position="7"/>
        <end position="171"/>
    </location>
</feature>
<proteinExistence type="predicted"/>
<keyword evidence="3" id="KW-1185">Reference proteome</keyword>
<gene>
    <name evidence="2" type="ORF">ACFOZ5_03455</name>
</gene>
<dbReference type="RefSeq" id="WP_379885446.1">
    <property type="nucleotide sequence ID" value="NZ_JBHSDI010000004.1"/>
</dbReference>
<organism evidence="2 3">
    <name type="scientific">Marinobacter lacisalsi</name>
    <dbReference type="NCBI Taxonomy" id="475979"/>
    <lineage>
        <taxon>Bacteria</taxon>
        <taxon>Pseudomonadati</taxon>
        <taxon>Pseudomonadota</taxon>
        <taxon>Gammaproteobacteria</taxon>
        <taxon>Pseudomonadales</taxon>
        <taxon>Marinobacteraceae</taxon>
        <taxon>Marinobacter</taxon>
    </lineage>
</organism>
<evidence type="ECO:0000259" key="1">
    <source>
        <dbReference type="Pfam" id="PF00535"/>
    </source>
</evidence>
<dbReference type="Proteomes" id="UP001595798">
    <property type="component" value="Unassembled WGS sequence"/>
</dbReference>
<sequence>MTQVAASIIVPVFNGEQTLERSVNSLLDQTLKPLEIVLVNDASSDGTGDLIDRLAGKHPQIMAIHNDRNQGVHETRLNGLRAATAPWIGFLDADDIARPGMFEKMQAAGEQQQADIVVCGAYRVTGDRKVISPKLRFRHNATVTSDILQRFCQFRFGTGMLWNKLFRREVIMPYAELHFPWRQNINEDLILNIGCFKDAGTVHLMKDMLYEYVFRESSVSSSGSVEKACLQTLRAYAIAVSLFRHCGDEVLAEITNMYRQQLSWPPYQLADTRSMSSYGPEITEAVELILRCYPAGLGGLITTPPRGTMSLGRVARALSRRILGEAV</sequence>
<reference evidence="3" key="1">
    <citation type="journal article" date="2019" name="Int. J. Syst. Evol. Microbiol.">
        <title>The Global Catalogue of Microorganisms (GCM) 10K type strain sequencing project: providing services to taxonomists for standard genome sequencing and annotation.</title>
        <authorList>
            <consortium name="The Broad Institute Genomics Platform"/>
            <consortium name="The Broad Institute Genome Sequencing Center for Infectious Disease"/>
            <person name="Wu L."/>
            <person name="Ma J."/>
        </authorList>
    </citation>
    <scope>NUCLEOTIDE SEQUENCE [LARGE SCALE GENOMIC DNA]</scope>
    <source>
        <strain evidence="3">CECT 7297</strain>
    </source>
</reference>
<evidence type="ECO:0000313" key="2">
    <source>
        <dbReference type="EMBL" id="MFC4258086.1"/>
    </source>
</evidence>
<dbReference type="PANTHER" id="PTHR43685">
    <property type="entry name" value="GLYCOSYLTRANSFERASE"/>
    <property type="match status" value="1"/>
</dbReference>